<dbReference type="AlphaFoldDB" id="A0A087TXM4"/>
<gene>
    <name evidence="2" type="ORF">X975_10509</name>
</gene>
<dbReference type="EMBL" id="KK117218">
    <property type="protein sequence ID" value="KFM69863.1"/>
    <property type="molecule type" value="Genomic_DNA"/>
</dbReference>
<proteinExistence type="predicted"/>
<accession>A0A087TXM4</accession>
<dbReference type="GO" id="GO:0003676">
    <property type="term" value="F:nucleic acid binding"/>
    <property type="evidence" value="ECO:0007669"/>
    <property type="project" value="InterPro"/>
</dbReference>
<dbReference type="Pfam" id="PF03184">
    <property type="entry name" value="DDE_1"/>
    <property type="match status" value="1"/>
</dbReference>
<keyword evidence="3" id="KW-1185">Reference proteome</keyword>
<sequence length="116" mass="13577">MLEHTDTKELQDGNIKAMLLPPQLTAICQHIYQVILETIKRNYHRKLLSTVIDKTEEGQDIIEIFKRINVRDAAYWVKQAWADIKGYNYQIMEQDKGDDGNMKMESTDESIMIKNC</sequence>
<evidence type="ECO:0000313" key="3">
    <source>
        <dbReference type="Proteomes" id="UP000054359"/>
    </source>
</evidence>
<name>A0A087TXM4_STEMI</name>
<reference evidence="2 3" key="1">
    <citation type="submission" date="2013-11" db="EMBL/GenBank/DDBJ databases">
        <title>Genome sequencing of Stegodyphus mimosarum.</title>
        <authorList>
            <person name="Bechsgaard J."/>
        </authorList>
    </citation>
    <scope>NUCLEOTIDE SEQUENCE [LARGE SCALE GENOMIC DNA]</scope>
</reference>
<feature type="non-terminal residue" evidence="2">
    <location>
        <position position="116"/>
    </location>
</feature>
<dbReference type="Proteomes" id="UP000054359">
    <property type="component" value="Unassembled WGS sequence"/>
</dbReference>
<organism evidence="2 3">
    <name type="scientific">Stegodyphus mimosarum</name>
    <name type="common">African social velvet spider</name>
    <dbReference type="NCBI Taxonomy" id="407821"/>
    <lineage>
        <taxon>Eukaryota</taxon>
        <taxon>Metazoa</taxon>
        <taxon>Ecdysozoa</taxon>
        <taxon>Arthropoda</taxon>
        <taxon>Chelicerata</taxon>
        <taxon>Arachnida</taxon>
        <taxon>Araneae</taxon>
        <taxon>Araneomorphae</taxon>
        <taxon>Entelegynae</taxon>
        <taxon>Eresoidea</taxon>
        <taxon>Eresidae</taxon>
        <taxon>Stegodyphus</taxon>
    </lineage>
</organism>
<protein>
    <submittedName>
        <fullName evidence="2">Jerky-like protein</fullName>
    </submittedName>
</protein>
<feature type="domain" description="DDE-1" evidence="1">
    <location>
        <begin position="8"/>
        <end position="85"/>
    </location>
</feature>
<dbReference type="OrthoDB" id="6428588at2759"/>
<evidence type="ECO:0000313" key="2">
    <source>
        <dbReference type="EMBL" id="KFM69863.1"/>
    </source>
</evidence>
<dbReference type="InterPro" id="IPR004875">
    <property type="entry name" value="DDE_SF_endonuclease_dom"/>
</dbReference>
<evidence type="ECO:0000259" key="1">
    <source>
        <dbReference type="Pfam" id="PF03184"/>
    </source>
</evidence>